<proteinExistence type="predicted"/>
<accession>A0AAW1Y5D8</accession>
<keyword evidence="2" id="KW-1185">Reference proteome</keyword>
<dbReference type="Gene3D" id="3.10.450.10">
    <property type="match status" value="1"/>
</dbReference>
<evidence type="ECO:0000313" key="1">
    <source>
        <dbReference type="EMBL" id="KAK9943616.1"/>
    </source>
</evidence>
<dbReference type="EMBL" id="JBEDUW010000002">
    <property type="protein sequence ID" value="KAK9943616.1"/>
    <property type="molecule type" value="Genomic_DNA"/>
</dbReference>
<dbReference type="Proteomes" id="UP001457282">
    <property type="component" value="Unassembled WGS sequence"/>
</dbReference>
<organism evidence="1 2">
    <name type="scientific">Rubus argutus</name>
    <name type="common">Southern blackberry</name>
    <dbReference type="NCBI Taxonomy" id="59490"/>
    <lineage>
        <taxon>Eukaryota</taxon>
        <taxon>Viridiplantae</taxon>
        <taxon>Streptophyta</taxon>
        <taxon>Embryophyta</taxon>
        <taxon>Tracheophyta</taxon>
        <taxon>Spermatophyta</taxon>
        <taxon>Magnoliopsida</taxon>
        <taxon>eudicotyledons</taxon>
        <taxon>Gunneridae</taxon>
        <taxon>Pentapetalae</taxon>
        <taxon>rosids</taxon>
        <taxon>fabids</taxon>
        <taxon>Rosales</taxon>
        <taxon>Rosaceae</taxon>
        <taxon>Rosoideae</taxon>
        <taxon>Rosoideae incertae sedis</taxon>
        <taxon>Rubus</taxon>
    </lineage>
</organism>
<sequence length="204" mass="23762">MALRCVLGKLGNSNTFLHNKGRVMMLGTYEAIKQYKNKELLSMSFPIAPHSSPFRFGDHENHAPIPITTKKEGLDYRMELGGLRPARFALEEFNKIKKAELQLKRVVRLWMKPQGYPPHNPCYCLYVVILEAVDAGGVVELYQAHIQLHDLTEGMWLEAFYHCCNYEGMWLDAFGDHCCIYYQPVRKRLYHYLDNFYSSMFPKS</sequence>
<comment type="caution">
    <text evidence="1">The sequence shown here is derived from an EMBL/GenBank/DDBJ whole genome shotgun (WGS) entry which is preliminary data.</text>
</comment>
<gene>
    <name evidence="1" type="ORF">M0R45_009219</name>
</gene>
<protein>
    <submittedName>
        <fullName evidence="1">Uncharacterized protein</fullName>
    </submittedName>
</protein>
<name>A0AAW1Y5D8_RUBAR</name>
<reference evidence="1 2" key="1">
    <citation type="journal article" date="2023" name="G3 (Bethesda)">
        <title>A chromosome-length genome assembly and annotation of blackberry (Rubus argutus, cv. 'Hillquist').</title>
        <authorList>
            <person name="Bruna T."/>
            <person name="Aryal R."/>
            <person name="Dudchenko O."/>
            <person name="Sargent D.J."/>
            <person name="Mead D."/>
            <person name="Buti M."/>
            <person name="Cavallini A."/>
            <person name="Hytonen T."/>
            <person name="Andres J."/>
            <person name="Pham M."/>
            <person name="Weisz D."/>
            <person name="Mascagni F."/>
            <person name="Usai G."/>
            <person name="Natali L."/>
            <person name="Bassil N."/>
            <person name="Fernandez G.E."/>
            <person name="Lomsadze A."/>
            <person name="Armour M."/>
            <person name="Olukolu B."/>
            <person name="Poorten T."/>
            <person name="Britton C."/>
            <person name="Davik J."/>
            <person name="Ashrafi H."/>
            <person name="Aiden E.L."/>
            <person name="Borodovsky M."/>
            <person name="Worthington M."/>
        </authorList>
    </citation>
    <scope>NUCLEOTIDE SEQUENCE [LARGE SCALE GENOMIC DNA]</scope>
    <source>
        <strain evidence="1">PI 553951</strain>
    </source>
</reference>
<evidence type="ECO:0000313" key="2">
    <source>
        <dbReference type="Proteomes" id="UP001457282"/>
    </source>
</evidence>
<dbReference type="AlphaFoldDB" id="A0AAW1Y5D8"/>